<reference evidence="3" key="1">
    <citation type="journal article" date="2019" name="Int. J. Syst. Evol. Microbiol.">
        <title>The Global Catalogue of Microorganisms (GCM) 10K type strain sequencing project: providing services to taxonomists for standard genome sequencing and annotation.</title>
        <authorList>
            <consortium name="The Broad Institute Genomics Platform"/>
            <consortium name="The Broad Institute Genome Sequencing Center for Infectious Disease"/>
            <person name="Wu L."/>
            <person name="Ma J."/>
        </authorList>
    </citation>
    <scope>NUCLEOTIDE SEQUENCE [LARGE SCALE GENOMIC DNA]</scope>
    <source>
        <strain evidence="3">JCM 12165</strain>
    </source>
</reference>
<dbReference type="Proteomes" id="UP001597145">
    <property type="component" value="Unassembled WGS sequence"/>
</dbReference>
<name>A0ABW4FNJ9_9PSEU</name>
<proteinExistence type="predicted"/>
<accession>A0ABW4FNJ9</accession>
<dbReference type="SUPFAM" id="SSF47413">
    <property type="entry name" value="lambda repressor-like DNA-binding domains"/>
    <property type="match status" value="1"/>
</dbReference>
<dbReference type="PROSITE" id="PS50943">
    <property type="entry name" value="HTH_CROC1"/>
    <property type="match status" value="1"/>
</dbReference>
<dbReference type="RefSeq" id="WP_343980888.1">
    <property type="nucleotide sequence ID" value="NZ_BAAAJG010000012.1"/>
</dbReference>
<evidence type="ECO:0000313" key="3">
    <source>
        <dbReference type="Proteomes" id="UP001597145"/>
    </source>
</evidence>
<dbReference type="CDD" id="cd00093">
    <property type="entry name" value="HTH_XRE"/>
    <property type="match status" value="1"/>
</dbReference>
<dbReference type="Gene3D" id="1.10.260.40">
    <property type="entry name" value="lambda repressor-like DNA-binding domains"/>
    <property type="match status" value="1"/>
</dbReference>
<dbReference type="InterPro" id="IPR010982">
    <property type="entry name" value="Lambda_DNA-bd_dom_sf"/>
</dbReference>
<organism evidence="2 3">
    <name type="scientific">Pseudonocardia aurantiaca</name>
    <dbReference type="NCBI Taxonomy" id="75290"/>
    <lineage>
        <taxon>Bacteria</taxon>
        <taxon>Bacillati</taxon>
        <taxon>Actinomycetota</taxon>
        <taxon>Actinomycetes</taxon>
        <taxon>Pseudonocardiales</taxon>
        <taxon>Pseudonocardiaceae</taxon>
        <taxon>Pseudonocardia</taxon>
    </lineage>
</organism>
<evidence type="ECO:0000259" key="1">
    <source>
        <dbReference type="PROSITE" id="PS50943"/>
    </source>
</evidence>
<dbReference type="EMBL" id="JBHUCP010000017">
    <property type="protein sequence ID" value="MFD1532188.1"/>
    <property type="molecule type" value="Genomic_DNA"/>
</dbReference>
<gene>
    <name evidence="2" type="ORF">ACFSCY_22415</name>
</gene>
<keyword evidence="3" id="KW-1185">Reference proteome</keyword>
<dbReference type="Pfam" id="PF13560">
    <property type="entry name" value="HTH_31"/>
    <property type="match status" value="1"/>
</dbReference>
<protein>
    <submittedName>
        <fullName evidence="2">Multiprotein-bridging factor 1 family protein</fullName>
    </submittedName>
</protein>
<evidence type="ECO:0000313" key="2">
    <source>
        <dbReference type="EMBL" id="MFD1532188.1"/>
    </source>
</evidence>
<dbReference type="InterPro" id="IPR001387">
    <property type="entry name" value="Cro/C1-type_HTH"/>
</dbReference>
<sequence>MADDLEGSTGERIRRLREQAGMSRAVLGGLVGRSAEWVKAVENGRLQTPRLPLLLGLARALGVADLAELTGNGVAVPVESFTSEAHSALGAVRAALTDYRLVQSEVQPVRSRHLAMRLEQAWAIRHSTPDHRTAVGAVLPALVRDAQQAVKAARGEERRAARKVLAGVYQLADFYVAYQPAPELVWLVADRALTEAQEADDPNLIAGGAWALTQALRDAGRWDEAISVSEDGARQLEPHLQSDTAPDDWRGMWAALTFETGYVHARRGKYGLAWSYWDRANKVADQLGRAYRHTQSSFSQAVMNAHGVTLDVELRRSGDAVRRANRFDAASIPSIARRSRHLVEVARAHYQQNDFTATYAHLVAASNTAPETVRFNSYAREMAIALVAKPPTGMADEVRRLASDVGIAV</sequence>
<feature type="domain" description="HTH cro/C1-type" evidence="1">
    <location>
        <begin position="13"/>
        <end position="69"/>
    </location>
</feature>
<comment type="caution">
    <text evidence="2">The sequence shown here is derived from an EMBL/GenBank/DDBJ whole genome shotgun (WGS) entry which is preliminary data.</text>
</comment>
<dbReference type="SMART" id="SM00530">
    <property type="entry name" value="HTH_XRE"/>
    <property type="match status" value="1"/>
</dbReference>